<evidence type="ECO:0000313" key="3">
    <source>
        <dbReference type="Proteomes" id="UP000187203"/>
    </source>
</evidence>
<gene>
    <name evidence="2" type="ORF">COLO4_33479</name>
</gene>
<feature type="compositionally biased region" description="Basic residues" evidence="1">
    <location>
        <begin position="13"/>
        <end position="34"/>
    </location>
</feature>
<organism evidence="2 3">
    <name type="scientific">Corchorus olitorius</name>
    <dbReference type="NCBI Taxonomy" id="93759"/>
    <lineage>
        <taxon>Eukaryota</taxon>
        <taxon>Viridiplantae</taxon>
        <taxon>Streptophyta</taxon>
        <taxon>Embryophyta</taxon>
        <taxon>Tracheophyta</taxon>
        <taxon>Spermatophyta</taxon>
        <taxon>Magnoliopsida</taxon>
        <taxon>eudicotyledons</taxon>
        <taxon>Gunneridae</taxon>
        <taxon>Pentapetalae</taxon>
        <taxon>rosids</taxon>
        <taxon>malvids</taxon>
        <taxon>Malvales</taxon>
        <taxon>Malvaceae</taxon>
        <taxon>Grewioideae</taxon>
        <taxon>Apeibeae</taxon>
        <taxon>Corchorus</taxon>
    </lineage>
</organism>
<proteinExistence type="predicted"/>
<evidence type="ECO:0000256" key="1">
    <source>
        <dbReference type="SAM" id="MobiDB-lite"/>
    </source>
</evidence>
<accession>A0A1R3GTC2</accession>
<dbReference type="Proteomes" id="UP000187203">
    <property type="component" value="Unassembled WGS sequence"/>
</dbReference>
<keyword evidence="3" id="KW-1185">Reference proteome</keyword>
<evidence type="ECO:0000313" key="2">
    <source>
        <dbReference type="EMBL" id="OMO61297.1"/>
    </source>
</evidence>
<protein>
    <submittedName>
        <fullName evidence="2">Uncharacterized protein</fullName>
    </submittedName>
</protein>
<name>A0A1R3GTC2_9ROSI</name>
<comment type="caution">
    <text evidence="2">The sequence shown here is derived from an EMBL/GenBank/DDBJ whole genome shotgun (WGS) entry which is preliminary data.</text>
</comment>
<dbReference type="AlphaFoldDB" id="A0A1R3GTC2"/>
<reference evidence="3" key="1">
    <citation type="submission" date="2013-09" db="EMBL/GenBank/DDBJ databases">
        <title>Corchorus olitorius genome sequencing.</title>
        <authorList>
            <person name="Alam M."/>
            <person name="Haque M.S."/>
            <person name="Islam M.S."/>
            <person name="Emdad E.M."/>
            <person name="Islam M.M."/>
            <person name="Ahmed B."/>
            <person name="Halim A."/>
            <person name="Hossen Q.M.M."/>
            <person name="Hossain M.Z."/>
            <person name="Ahmed R."/>
            <person name="Khan M.M."/>
            <person name="Islam R."/>
            <person name="Rashid M.M."/>
            <person name="Khan S.A."/>
            <person name="Rahman M.S."/>
            <person name="Alam M."/>
            <person name="Yahiya A.S."/>
            <person name="Khan M.S."/>
            <person name="Azam M.S."/>
            <person name="Haque T."/>
            <person name="Lashkar M.Z.H."/>
            <person name="Akhand A.I."/>
            <person name="Morshed G."/>
            <person name="Roy S."/>
            <person name="Uddin K.S."/>
            <person name="Rabeya T."/>
            <person name="Hossain A.S."/>
            <person name="Chowdhury A."/>
            <person name="Snigdha A.R."/>
            <person name="Mortoza M.S."/>
            <person name="Matin S.A."/>
            <person name="Hoque S.M.E."/>
            <person name="Islam M.K."/>
            <person name="Roy D.K."/>
            <person name="Haider R."/>
            <person name="Moosa M.M."/>
            <person name="Elias S.M."/>
            <person name="Hasan A.M."/>
            <person name="Jahan S."/>
            <person name="Shafiuddin M."/>
            <person name="Mahmood N."/>
            <person name="Shommy N.S."/>
        </authorList>
    </citation>
    <scope>NUCLEOTIDE SEQUENCE [LARGE SCALE GENOMIC DNA]</scope>
    <source>
        <strain evidence="3">cv. O-4</strain>
    </source>
</reference>
<sequence length="34" mass="3888">MKKSDRQTTSGLRARKASRLNKARKDKNSKQVKA</sequence>
<feature type="region of interest" description="Disordered" evidence="1">
    <location>
        <begin position="1"/>
        <end position="34"/>
    </location>
</feature>
<dbReference type="EMBL" id="AWUE01021704">
    <property type="protein sequence ID" value="OMO61297.1"/>
    <property type="molecule type" value="Genomic_DNA"/>
</dbReference>